<evidence type="ECO:0000313" key="2">
    <source>
        <dbReference type="Proteomes" id="UP000594979"/>
    </source>
</evidence>
<protein>
    <submittedName>
        <fullName evidence="1">Uncharacterized protein</fullName>
    </submittedName>
</protein>
<dbReference type="Proteomes" id="UP000594979">
    <property type="component" value="Chromosome"/>
</dbReference>
<dbReference type="RefSeq" id="WP_197932008.1">
    <property type="nucleotide sequence ID" value="NZ_CP065682.1"/>
</dbReference>
<sequence length="253" mass="28490">MTSNLGIVKAIQTELKSLGLSWPDELLTTPEVPTIPEPTQNEFLDAVHAASGDPAADETVQLLVNRMALVRFGHVNAAMKTDAERKQESLILAYADELVAELQQLHAREVDTLAEALRTIPSNQHIKDIRLEGLTPRQHETAVKALTAQHRAERIRAVWGRIHALGEWHMDPNREGYRSRLYLLANPTVEQFAEALDPSPTRFPQHEDEWGILQHGWEVKLADSEEHARKRLKMLTDSTAPTGNIENDEARVF</sequence>
<dbReference type="AlphaFoldDB" id="A0A7T2TGP2"/>
<dbReference type="EMBL" id="CP065682">
    <property type="protein sequence ID" value="QPS33618.1"/>
    <property type="molecule type" value="Genomic_DNA"/>
</dbReference>
<proteinExistence type="predicted"/>
<evidence type="ECO:0000313" key="1">
    <source>
        <dbReference type="EMBL" id="QPS33618.1"/>
    </source>
</evidence>
<organism evidence="1 2">
    <name type="scientific">Brevibacterium casei</name>
    <dbReference type="NCBI Taxonomy" id="33889"/>
    <lineage>
        <taxon>Bacteria</taxon>
        <taxon>Bacillati</taxon>
        <taxon>Actinomycetota</taxon>
        <taxon>Actinomycetes</taxon>
        <taxon>Micrococcales</taxon>
        <taxon>Brevibacteriaceae</taxon>
        <taxon>Brevibacterium</taxon>
    </lineage>
</organism>
<accession>A0A7T2TGP2</accession>
<reference evidence="1 2" key="1">
    <citation type="submission" date="2020-12" db="EMBL/GenBank/DDBJ databases">
        <title>FDA dAtabase for Regulatory Grade micrObial Sequences (FDA-ARGOS): Supporting development and validation of Infectious Disease Dx tests.</title>
        <authorList>
            <person name="Sproer C."/>
            <person name="Gronow S."/>
            <person name="Severitt S."/>
            <person name="Schroder I."/>
            <person name="Tallon L."/>
            <person name="Sadzewicz L."/>
            <person name="Zhao X."/>
            <person name="Boylan J."/>
            <person name="Ott S."/>
            <person name="Bowen H."/>
            <person name="Vavikolanu K."/>
            <person name="Mehta A."/>
            <person name="Aluvathingal J."/>
            <person name="Nadendla S."/>
            <person name="Lowell S."/>
            <person name="Myers T."/>
            <person name="Yan Y."/>
            <person name="Sichtig H."/>
        </authorList>
    </citation>
    <scope>NUCLEOTIDE SEQUENCE [LARGE SCALE GENOMIC DNA]</scope>
    <source>
        <strain evidence="1 2">FDAARGOS_902</strain>
    </source>
</reference>
<dbReference type="KEGG" id="bcau:I6G59_17115"/>
<gene>
    <name evidence="1" type="ORF">I6G59_17115</name>
</gene>
<name>A0A7T2TGP2_9MICO</name>